<accession>A1AUM6</accession>
<evidence type="ECO:0008006" key="6">
    <source>
        <dbReference type="Google" id="ProtNLM"/>
    </source>
</evidence>
<keyword evidence="5" id="KW-1185">Reference proteome</keyword>
<dbReference type="Proteomes" id="UP000006732">
    <property type="component" value="Chromosome"/>
</dbReference>
<dbReference type="STRING" id="338966.Ppro_3454"/>
<evidence type="ECO:0000256" key="1">
    <source>
        <dbReference type="ARBA" id="ARBA00002397"/>
    </source>
</evidence>
<dbReference type="HOGENOM" id="CLU_1561449_0_0_7"/>
<protein>
    <recommendedName>
        <fullName evidence="6">FlgN family protein</fullName>
    </recommendedName>
</protein>
<dbReference type="EMBL" id="CP000482">
    <property type="protein sequence ID" value="ABL01047.1"/>
    <property type="molecule type" value="Genomic_DNA"/>
</dbReference>
<evidence type="ECO:0000313" key="4">
    <source>
        <dbReference type="EMBL" id="ABL01047.1"/>
    </source>
</evidence>
<sequence>MESLEIDFMVLKKMMTAVTAQAALLDELLELLGRETTELSAVNIAAMTQTNQAKEALLKKISENAQVMQQAIADMATGEDLAPDSPFGVVAEHLSKKGLTEPLIWQARLKSTAEKIRQVATTNHGIAERFSSTIATSLNLVTRIINQSNVYGATGGYKKSTTGAVMINREA</sequence>
<evidence type="ECO:0000256" key="3">
    <source>
        <dbReference type="ARBA" id="ARBA00022795"/>
    </source>
</evidence>
<dbReference type="SUPFAM" id="SSF140566">
    <property type="entry name" value="FlgN-like"/>
    <property type="match status" value="1"/>
</dbReference>
<evidence type="ECO:0000256" key="2">
    <source>
        <dbReference type="ARBA" id="ARBA00007703"/>
    </source>
</evidence>
<comment type="similarity">
    <text evidence="2">Belongs to the FlgN family.</text>
</comment>
<dbReference type="Pfam" id="PF05130">
    <property type="entry name" value="FlgN"/>
    <property type="match status" value="1"/>
</dbReference>
<dbReference type="RefSeq" id="WP_011737263.1">
    <property type="nucleotide sequence ID" value="NC_008609.1"/>
</dbReference>
<dbReference type="InterPro" id="IPR007809">
    <property type="entry name" value="FlgN-like"/>
</dbReference>
<reference evidence="4 5" key="1">
    <citation type="submission" date="2006-10" db="EMBL/GenBank/DDBJ databases">
        <title>Complete sequence of chromosome of Pelobacter propionicus DSM 2379.</title>
        <authorList>
            <consortium name="US DOE Joint Genome Institute"/>
            <person name="Copeland A."/>
            <person name="Lucas S."/>
            <person name="Lapidus A."/>
            <person name="Barry K."/>
            <person name="Detter J.C."/>
            <person name="Glavina del Rio T."/>
            <person name="Hammon N."/>
            <person name="Israni S."/>
            <person name="Dalin E."/>
            <person name="Tice H."/>
            <person name="Pitluck S."/>
            <person name="Saunders E."/>
            <person name="Brettin T."/>
            <person name="Bruce D."/>
            <person name="Han C."/>
            <person name="Tapia R."/>
            <person name="Schmutz J."/>
            <person name="Larimer F."/>
            <person name="Land M."/>
            <person name="Hauser L."/>
            <person name="Kyrpides N."/>
            <person name="Kim E."/>
            <person name="Lovley D."/>
            <person name="Richardson P."/>
        </authorList>
    </citation>
    <scope>NUCLEOTIDE SEQUENCE [LARGE SCALE GENOMIC DNA]</scope>
    <source>
        <strain evidence="5">DSM 2379 / NBRC 103807 / OttBd1</strain>
    </source>
</reference>
<dbReference type="KEGG" id="ppd:Ppro_3454"/>
<dbReference type="InterPro" id="IPR036679">
    <property type="entry name" value="FlgN-like_sf"/>
</dbReference>
<dbReference type="AlphaFoldDB" id="A1AUM6"/>
<dbReference type="GO" id="GO:0044780">
    <property type="term" value="P:bacterial-type flagellum assembly"/>
    <property type="evidence" value="ECO:0007669"/>
    <property type="project" value="InterPro"/>
</dbReference>
<gene>
    <name evidence="4" type="ordered locus">Ppro_3454</name>
</gene>
<dbReference type="Gene3D" id="1.20.58.300">
    <property type="entry name" value="FlgN-like"/>
    <property type="match status" value="1"/>
</dbReference>
<dbReference type="OrthoDB" id="5405755at2"/>
<evidence type="ECO:0000313" key="5">
    <source>
        <dbReference type="Proteomes" id="UP000006732"/>
    </source>
</evidence>
<comment type="function">
    <text evidence="1">Required for the efficient initiation of filament assembly.</text>
</comment>
<name>A1AUM6_PELPD</name>
<organism evidence="4 5">
    <name type="scientific">Pelobacter propionicus (strain DSM 2379 / NBRC 103807 / OttBd1)</name>
    <dbReference type="NCBI Taxonomy" id="338966"/>
    <lineage>
        <taxon>Bacteria</taxon>
        <taxon>Pseudomonadati</taxon>
        <taxon>Thermodesulfobacteriota</taxon>
        <taxon>Desulfuromonadia</taxon>
        <taxon>Desulfuromonadales</taxon>
        <taxon>Desulfuromonadaceae</taxon>
        <taxon>Pelobacter</taxon>
    </lineage>
</organism>
<keyword evidence="3" id="KW-1005">Bacterial flagellum biogenesis</keyword>
<proteinExistence type="inferred from homology"/>